<evidence type="ECO:0000313" key="2">
    <source>
        <dbReference type="EMBL" id="VDO37098.1"/>
    </source>
</evidence>
<dbReference type="InterPro" id="IPR018247">
    <property type="entry name" value="EF_Hand_1_Ca_BS"/>
</dbReference>
<evidence type="ECO:0000256" key="1">
    <source>
        <dbReference type="SAM" id="MobiDB-lite"/>
    </source>
</evidence>
<dbReference type="WBParaSite" id="OFLC_0000359701-mRNA-1">
    <property type="protein sequence ID" value="OFLC_0000359701-mRNA-1"/>
    <property type="gene ID" value="OFLC_0000359701"/>
</dbReference>
<dbReference type="STRING" id="387005.A0A183H7Y6"/>
<name>A0A183H7Y6_9BILA</name>
<evidence type="ECO:0000313" key="3">
    <source>
        <dbReference type="Proteomes" id="UP000267606"/>
    </source>
</evidence>
<proteinExistence type="predicted"/>
<evidence type="ECO:0000313" key="4">
    <source>
        <dbReference type="WBParaSite" id="OFLC_0000359701-mRNA-1"/>
    </source>
</evidence>
<gene>
    <name evidence="2" type="ORF">OFLC_LOCUS3598</name>
</gene>
<keyword evidence="3" id="KW-1185">Reference proteome</keyword>
<dbReference type="PROSITE" id="PS00018">
    <property type="entry name" value="EF_HAND_1"/>
    <property type="match status" value="1"/>
</dbReference>
<dbReference type="EMBL" id="UZAJ01002463">
    <property type="protein sequence ID" value="VDO37098.1"/>
    <property type="molecule type" value="Genomic_DNA"/>
</dbReference>
<reference evidence="2 3" key="2">
    <citation type="submission" date="2018-11" db="EMBL/GenBank/DDBJ databases">
        <authorList>
            <consortium name="Pathogen Informatics"/>
        </authorList>
    </citation>
    <scope>NUCLEOTIDE SEQUENCE [LARGE SCALE GENOMIC DNA]</scope>
</reference>
<dbReference type="AlphaFoldDB" id="A0A183H7Y6"/>
<reference evidence="4" key="1">
    <citation type="submission" date="2016-06" db="UniProtKB">
        <authorList>
            <consortium name="WormBaseParasite"/>
        </authorList>
    </citation>
    <scope>IDENTIFICATION</scope>
</reference>
<sequence length="384" mass="42765">MSDLDISDQIASECINGKSLPLFSPTTPVSFYLMDVTVNFIKLTIHHPISLKPEIDMVPGSPLVSPDYIPLSLMSSGNDQWSDKHYLDVLRPIMSLKTDTGSSMLATDADRVVNGSCILQPLISSLHPSPFLWNTLPKFASHPILSREQQQHYHYTYGTFNTLHTFCSKTHTAFNSLMDFSTADRLRLNGNTAIESAAPLFPLPVSMSSESSFLIPLILSHDFSMEFTQPSEIGSSPPHGSLTIVPCTKENLDTFVLMPTPAQRGMAKGQLRNMKMKSGEASEMDKPDETLQKSGPEKDYKELNEAADIVDVSAISNRLSSNDEIELRSPIKKLFKRNDENMDRVLNQMDFEKKFASLPAFTPDDPQKGNYIAYFASILFLLMG</sequence>
<accession>A0A183H7Y6</accession>
<feature type="region of interest" description="Disordered" evidence="1">
    <location>
        <begin position="276"/>
        <end position="297"/>
    </location>
</feature>
<dbReference type="Proteomes" id="UP000267606">
    <property type="component" value="Unassembled WGS sequence"/>
</dbReference>
<organism evidence="4">
    <name type="scientific">Onchocerca flexuosa</name>
    <dbReference type="NCBI Taxonomy" id="387005"/>
    <lineage>
        <taxon>Eukaryota</taxon>
        <taxon>Metazoa</taxon>
        <taxon>Ecdysozoa</taxon>
        <taxon>Nematoda</taxon>
        <taxon>Chromadorea</taxon>
        <taxon>Rhabditida</taxon>
        <taxon>Spirurina</taxon>
        <taxon>Spiruromorpha</taxon>
        <taxon>Filarioidea</taxon>
        <taxon>Onchocercidae</taxon>
        <taxon>Onchocerca</taxon>
    </lineage>
</organism>
<protein>
    <submittedName>
        <fullName evidence="4">EF-hand domain-containing protein</fullName>
    </submittedName>
</protein>
<feature type="compositionally biased region" description="Basic and acidic residues" evidence="1">
    <location>
        <begin position="277"/>
        <end position="297"/>
    </location>
</feature>